<organism evidence="2 3">
    <name type="scientific">Dorea formicigenerans</name>
    <dbReference type="NCBI Taxonomy" id="39486"/>
    <lineage>
        <taxon>Bacteria</taxon>
        <taxon>Bacillati</taxon>
        <taxon>Bacillota</taxon>
        <taxon>Clostridia</taxon>
        <taxon>Lachnospirales</taxon>
        <taxon>Lachnospiraceae</taxon>
        <taxon>Dorea</taxon>
    </lineage>
</organism>
<dbReference type="PROSITE" id="PS50943">
    <property type="entry name" value="HTH_CROC1"/>
    <property type="match status" value="1"/>
</dbReference>
<dbReference type="Pfam" id="PF01381">
    <property type="entry name" value="HTH_3"/>
    <property type="match status" value="1"/>
</dbReference>
<dbReference type="GO" id="GO:0003677">
    <property type="term" value="F:DNA binding"/>
    <property type="evidence" value="ECO:0007669"/>
    <property type="project" value="InterPro"/>
</dbReference>
<dbReference type="CDD" id="cd00093">
    <property type="entry name" value="HTH_XRE"/>
    <property type="match status" value="1"/>
</dbReference>
<reference evidence="2 3" key="1">
    <citation type="submission" date="2018-08" db="EMBL/GenBank/DDBJ databases">
        <title>A genome reference for cultivated species of the human gut microbiota.</title>
        <authorList>
            <person name="Zou Y."/>
            <person name="Xue W."/>
            <person name="Luo G."/>
        </authorList>
    </citation>
    <scope>NUCLEOTIDE SEQUENCE [LARGE SCALE GENOMIC DNA]</scope>
    <source>
        <strain evidence="2 3">TF11-11</strain>
    </source>
</reference>
<dbReference type="InterPro" id="IPR001387">
    <property type="entry name" value="Cro/C1-type_HTH"/>
</dbReference>
<dbReference type="Proteomes" id="UP000261208">
    <property type="component" value="Unassembled WGS sequence"/>
</dbReference>
<evidence type="ECO:0000313" key="2">
    <source>
        <dbReference type="EMBL" id="RGK42786.1"/>
    </source>
</evidence>
<proteinExistence type="predicted"/>
<dbReference type="SUPFAM" id="SSF47413">
    <property type="entry name" value="lambda repressor-like DNA-binding domains"/>
    <property type="match status" value="1"/>
</dbReference>
<dbReference type="AlphaFoldDB" id="A0A3E4LZJ2"/>
<dbReference type="InterPro" id="IPR010982">
    <property type="entry name" value="Lambda_DNA-bd_dom_sf"/>
</dbReference>
<evidence type="ECO:0000313" key="3">
    <source>
        <dbReference type="Proteomes" id="UP000261208"/>
    </source>
</evidence>
<gene>
    <name evidence="2" type="ORF">DXD10_16625</name>
</gene>
<dbReference type="EMBL" id="QSQQ01000038">
    <property type="protein sequence ID" value="RGK42786.1"/>
    <property type="molecule type" value="Genomic_DNA"/>
</dbReference>
<sequence>MANSKAIGTFIAECRKEKGLTQKALGEKLNVTDRAVSKWETGVSQTKRY</sequence>
<name>A0A3E4LZJ2_9FIRM</name>
<comment type="caution">
    <text evidence="2">The sequence shown here is derived from an EMBL/GenBank/DDBJ whole genome shotgun (WGS) entry which is preliminary data.</text>
</comment>
<dbReference type="RefSeq" id="WP_117650678.1">
    <property type="nucleotide sequence ID" value="NZ_QSQQ01000038.1"/>
</dbReference>
<protein>
    <submittedName>
        <fullName evidence="2">XRE family transcriptional regulator</fullName>
    </submittedName>
</protein>
<accession>A0A3E4LZJ2</accession>
<dbReference type="Gene3D" id="1.10.260.40">
    <property type="entry name" value="lambda repressor-like DNA-binding domains"/>
    <property type="match status" value="1"/>
</dbReference>
<feature type="domain" description="HTH cro/C1-type" evidence="1">
    <location>
        <begin position="11"/>
        <end position="42"/>
    </location>
</feature>
<evidence type="ECO:0000259" key="1">
    <source>
        <dbReference type="PROSITE" id="PS50943"/>
    </source>
</evidence>